<keyword evidence="1" id="KW-0175">Coiled coil</keyword>
<organism evidence="3 4">
    <name type="scientific">SAR86 cluster bacterium</name>
    <dbReference type="NCBI Taxonomy" id="2030880"/>
    <lineage>
        <taxon>Bacteria</taxon>
        <taxon>Pseudomonadati</taxon>
        <taxon>Pseudomonadota</taxon>
        <taxon>Gammaproteobacteria</taxon>
        <taxon>SAR86 cluster</taxon>
    </lineage>
</organism>
<proteinExistence type="predicted"/>
<keyword evidence="2" id="KW-1133">Transmembrane helix</keyword>
<reference evidence="4" key="1">
    <citation type="submission" date="2017-08" db="EMBL/GenBank/DDBJ databases">
        <title>A dynamic microbial community with high functional redundancy inhabits the cold, oxic subseafloor aquifer.</title>
        <authorList>
            <person name="Tully B.J."/>
            <person name="Wheat C.G."/>
            <person name="Glazer B.T."/>
            <person name="Huber J.A."/>
        </authorList>
    </citation>
    <scope>NUCLEOTIDE SEQUENCE [LARGE SCALE GENOMIC DNA]</scope>
</reference>
<sequence>MAEPTETPKILEELSKSNAANPKSPSSRQKNKALRRFGIVVILFLPILAGILFVAYQQITLQSQLAALQLENQQLSQDLTQQNSRLQQVVQDQLNNPVSIEVDDSAIRELETNVSSVGQQIRQMTLQISELENRQQIGDSEINQEWKILEAEYLLGIANQKLQLESDLAAAVFLLGQADQALLASGSNNVFTVREAIASELLILQNVEVLDREGIYLRLNNLVLQTQAIDLLSSMRQNFESRRGDDSQPVQIGTDTAGIIDSSLEFLSSIFVWRQWDETPEAMLAPGQDVLIKQNLSLMLEQAQLALLMRDNNLYQQSLTKSKDWLLRYAVIDSTAGQALTLELNQLIDIDIDPLLPALTQSISLISQLTASER</sequence>
<evidence type="ECO:0000313" key="4">
    <source>
        <dbReference type="Proteomes" id="UP000218327"/>
    </source>
</evidence>
<evidence type="ECO:0008006" key="5">
    <source>
        <dbReference type="Google" id="ProtNLM"/>
    </source>
</evidence>
<dbReference type="PANTHER" id="PTHR38043:SF1">
    <property type="entry name" value="PROTEIN HEMX"/>
    <property type="match status" value="1"/>
</dbReference>
<dbReference type="PANTHER" id="PTHR38043">
    <property type="entry name" value="PROTEIN HEMX"/>
    <property type="match status" value="1"/>
</dbReference>
<keyword evidence="2" id="KW-0812">Transmembrane</keyword>
<name>A0A2A5BB62_9GAMM</name>
<keyword evidence="2" id="KW-0472">Membrane</keyword>
<gene>
    <name evidence="3" type="ORF">COA96_01755</name>
</gene>
<evidence type="ECO:0000256" key="2">
    <source>
        <dbReference type="SAM" id="Phobius"/>
    </source>
</evidence>
<dbReference type="InterPro" id="IPR007470">
    <property type="entry name" value="HemX"/>
</dbReference>
<evidence type="ECO:0000313" key="3">
    <source>
        <dbReference type="EMBL" id="PCJ28256.1"/>
    </source>
</evidence>
<accession>A0A2A5BB62</accession>
<evidence type="ECO:0000256" key="1">
    <source>
        <dbReference type="SAM" id="Coils"/>
    </source>
</evidence>
<protein>
    <recommendedName>
        <fullName evidence="5">Heme biosynthesis operon protein HemX</fullName>
    </recommendedName>
</protein>
<dbReference type="EMBL" id="NVVJ01000003">
    <property type="protein sequence ID" value="PCJ28256.1"/>
    <property type="molecule type" value="Genomic_DNA"/>
</dbReference>
<dbReference type="AlphaFoldDB" id="A0A2A5BB62"/>
<feature type="transmembrane region" description="Helical" evidence="2">
    <location>
        <begin position="37"/>
        <end position="56"/>
    </location>
</feature>
<dbReference type="Pfam" id="PF04375">
    <property type="entry name" value="HemX"/>
    <property type="match status" value="1"/>
</dbReference>
<comment type="caution">
    <text evidence="3">The sequence shown here is derived from an EMBL/GenBank/DDBJ whole genome shotgun (WGS) entry which is preliminary data.</text>
</comment>
<dbReference type="Proteomes" id="UP000218327">
    <property type="component" value="Unassembled WGS sequence"/>
</dbReference>
<feature type="coiled-coil region" evidence="1">
    <location>
        <begin position="58"/>
        <end position="134"/>
    </location>
</feature>